<dbReference type="GO" id="GO:0016020">
    <property type="term" value="C:membrane"/>
    <property type="evidence" value="ECO:0007669"/>
    <property type="project" value="UniProtKB-SubCell"/>
</dbReference>
<keyword evidence="2" id="KW-0418">Kinase</keyword>
<dbReference type="InterPro" id="IPR011009">
    <property type="entry name" value="Kinase-like_dom_sf"/>
</dbReference>
<evidence type="ECO:0000256" key="7">
    <source>
        <dbReference type="ARBA" id="ARBA00023180"/>
    </source>
</evidence>
<dbReference type="OrthoDB" id="21128at2759"/>
<dbReference type="PANTHER" id="PTHR27009">
    <property type="entry name" value="RUST RESISTANCE KINASE LR10-RELATED"/>
    <property type="match status" value="1"/>
</dbReference>
<keyword evidence="10" id="KW-1185">Reference proteome</keyword>
<keyword evidence="2" id="KW-0808">Transferase</keyword>
<dbReference type="GO" id="GO:0005524">
    <property type="term" value="F:ATP binding"/>
    <property type="evidence" value="ECO:0007669"/>
    <property type="project" value="InterPro"/>
</dbReference>
<dbReference type="InterPro" id="IPR045874">
    <property type="entry name" value="LRK10/LRL21-25-like"/>
</dbReference>
<proteinExistence type="predicted"/>
<dbReference type="SUPFAM" id="SSF56112">
    <property type="entry name" value="Protein kinase-like (PK-like)"/>
    <property type="match status" value="1"/>
</dbReference>
<dbReference type="Proteomes" id="UP000541444">
    <property type="component" value="Unassembled WGS sequence"/>
</dbReference>
<evidence type="ECO:0000256" key="3">
    <source>
        <dbReference type="ARBA" id="ARBA00022692"/>
    </source>
</evidence>
<keyword evidence="3" id="KW-0812">Transmembrane</keyword>
<dbReference type="SMART" id="SM00220">
    <property type="entry name" value="S_TKc"/>
    <property type="match status" value="1"/>
</dbReference>
<dbReference type="InterPro" id="IPR008271">
    <property type="entry name" value="Ser/Thr_kinase_AS"/>
</dbReference>
<evidence type="ECO:0000313" key="9">
    <source>
        <dbReference type="EMBL" id="KAF6170736.1"/>
    </source>
</evidence>
<evidence type="ECO:0000256" key="2">
    <source>
        <dbReference type="ARBA" id="ARBA00022527"/>
    </source>
</evidence>
<keyword evidence="7" id="KW-0325">Glycoprotein</keyword>
<keyword evidence="5" id="KW-1133">Transmembrane helix</keyword>
<keyword evidence="2" id="KW-0723">Serine/threonine-protein kinase</keyword>
<dbReference type="AlphaFoldDB" id="A0A7J7NU69"/>
<feature type="domain" description="Protein kinase" evidence="8">
    <location>
        <begin position="59"/>
        <end position="412"/>
    </location>
</feature>
<dbReference type="PROSITE" id="PS50011">
    <property type="entry name" value="PROTEIN_KINASE_DOM"/>
    <property type="match status" value="1"/>
</dbReference>
<dbReference type="Pfam" id="PF00069">
    <property type="entry name" value="Pkinase"/>
    <property type="match status" value="1"/>
</dbReference>
<sequence length="412" mass="46483">MGIPSVFVYNAMIRRYSLCSSRTEARFHIIQELLGKFHAALANCEGGELYGSLRRELNEERTLERGANPVDSVYKLYLNRTIEASAIPAIEVSCRTMFDQVNATFHKGMVEHTAAAHRQFESSPSQLVIALRDTINSASSMTQTLTGELADEQRKLLALAVAKTNSNAVNPLVKQLSNGPFDGLHDMYMSNSRTFFIHVDQNNELSLDNIIVASSAGASTTAATNQLLVISENQINGWEHLNEIAIGAGNGNAYLHEECEQRIIHYDIKPGNILLDMNFSPKVADFGLAKLCNRDSSHMIMTGCKGTLGYAALELWMPYPVTHKCDVYSFEIFLFEIIGRRRHHDDSLNQSQEWLPRWVWEKFERRELDEMELYGIEEKNRENVNGCFVLCSVLTRGKTSNLNYCEDVGRRT</sequence>
<keyword evidence="6" id="KW-0472">Membrane</keyword>
<name>A0A7J7NU69_9MAGN</name>
<dbReference type="Gene3D" id="1.10.510.10">
    <property type="entry name" value="Transferase(Phosphotransferase) domain 1"/>
    <property type="match status" value="1"/>
</dbReference>
<evidence type="ECO:0000256" key="4">
    <source>
        <dbReference type="ARBA" id="ARBA00022729"/>
    </source>
</evidence>
<gene>
    <name evidence="9" type="ORF">GIB67_015688</name>
</gene>
<dbReference type="PROSITE" id="PS00108">
    <property type="entry name" value="PROTEIN_KINASE_ST"/>
    <property type="match status" value="1"/>
</dbReference>
<dbReference type="InterPro" id="IPR000719">
    <property type="entry name" value="Prot_kinase_dom"/>
</dbReference>
<evidence type="ECO:0000256" key="6">
    <source>
        <dbReference type="ARBA" id="ARBA00023136"/>
    </source>
</evidence>
<reference evidence="9 10" key="1">
    <citation type="journal article" date="2020" name="IScience">
        <title>Genome Sequencing of the Endangered Kingdonia uniflora (Circaeasteraceae, Ranunculales) Reveals Potential Mechanisms of Evolutionary Specialization.</title>
        <authorList>
            <person name="Sun Y."/>
            <person name="Deng T."/>
            <person name="Zhang A."/>
            <person name="Moore M.J."/>
            <person name="Landis J.B."/>
            <person name="Lin N."/>
            <person name="Zhang H."/>
            <person name="Zhang X."/>
            <person name="Huang J."/>
            <person name="Zhang X."/>
            <person name="Sun H."/>
            <person name="Wang H."/>
        </authorList>
    </citation>
    <scope>NUCLEOTIDE SEQUENCE [LARGE SCALE GENOMIC DNA]</scope>
    <source>
        <strain evidence="9">TB1705</strain>
        <tissue evidence="9">Leaf</tissue>
    </source>
</reference>
<comment type="caution">
    <text evidence="9">The sequence shown here is derived from an EMBL/GenBank/DDBJ whole genome shotgun (WGS) entry which is preliminary data.</text>
</comment>
<dbReference type="EMBL" id="JACGCM010000560">
    <property type="protein sequence ID" value="KAF6170736.1"/>
    <property type="molecule type" value="Genomic_DNA"/>
</dbReference>
<evidence type="ECO:0000256" key="1">
    <source>
        <dbReference type="ARBA" id="ARBA00004479"/>
    </source>
</evidence>
<organism evidence="9 10">
    <name type="scientific">Kingdonia uniflora</name>
    <dbReference type="NCBI Taxonomy" id="39325"/>
    <lineage>
        <taxon>Eukaryota</taxon>
        <taxon>Viridiplantae</taxon>
        <taxon>Streptophyta</taxon>
        <taxon>Embryophyta</taxon>
        <taxon>Tracheophyta</taxon>
        <taxon>Spermatophyta</taxon>
        <taxon>Magnoliopsida</taxon>
        <taxon>Ranunculales</taxon>
        <taxon>Circaeasteraceae</taxon>
        <taxon>Kingdonia</taxon>
    </lineage>
</organism>
<evidence type="ECO:0000256" key="5">
    <source>
        <dbReference type="ARBA" id="ARBA00022989"/>
    </source>
</evidence>
<accession>A0A7J7NU69</accession>
<evidence type="ECO:0000313" key="10">
    <source>
        <dbReference type="Proteomes" id="UP000541444"/>
    </source>
</evidence>
<dbReference type="GO" id="GO:0004674">
    <property type="term" value="F:protein serine/threonine kinase activity"/>
    <property type="evidence" value="ECO:0007669"/>
    <property type="project" value="UniProtKB-KW"/>
</dbReference>
<evidence type="ECO:0000259" key="8">
    <source>
        <dbReference type="PROSITE" id="PS50011"/>
    </source>
</evidence>
<protein>
    <recommendedName>
        <fullName evidence="8">Protein kinase domain-containing protein</fullName>
    </recommendedName>
</protein>
<keyword evidence="4" id="KW-0732">Signal</keyword>
<comment type="subcellular location">
    <subcellularLocation>
        <location evidence="1">Membrane</location>
        <topology evidence="1">Single-pass type I membrane protein</topology>
    </subcellularLocation>
</comment>